<dbReference type="PANTHER" id="PTHR10000">
    <property type="entry name" value="PHOSPHOSERINE PHOSPHATASE"/>
    <property type="match status" value="1"/>
</dbReference>
<keyword evidence="2" id="KW-1185">Reference proteome</keyword>
<evidence type="ECO:0000313" key="1">
    <source>
        <dbReference type="EMBL" id="KAK2197648.1"/>
    </source>
</evidence>
<dbReference type="GO" id="GO:0016791">
    <property type="term" value="F:phosphatase activity"/>
    <property type="evidence" value="ECO:0007669"/>
    <property type="project" value="UniProtKB-ARBA"/>
</dbReference>
<dbReference type="RefSeq" id="XP_067804490.1">
    <property type="nucleotide sequence ID" value="XM_067945699.1"/>
</dbReference>
<dbReference type="SUPFAM" id="SSF56784">
    <property type="entry name" value="HAD-like"/>
    <property type="match status" value="1"/>
</dbReference>
<dbReference type="PROSITE" id="PS01228">
    <property type="entry name" value="COF_1"/>
    <property type="match status" value="1"/>
</dbReference>
<accession>A0AAD9UQ01</accession>
<keyword evidence="1" id="KW-0378">Hydrolase</keyword>
<dbReference type="NCBIfam" id="TIGR01484">
    <property type="entry name" value="HAD-SF-IIB"/>
    <property type="match status" value="1"/>
</dbReference>
<dbReference type="NCBIfam" id="TIGR00099">
    <property type="entry name" value="Cof-subfamily"/>
    <property type="match status" value="1"/>
</dbReference>
<dbReference type="Gene3D" id="3.40.50.1000">
    <property type="entry name" value="HAD superfamily/HAD-like"/>
    <property type="match status" value="1"/>
</dbReference>
<sequence length="281" mass="31298">MAPVSKFVKSDYPPKYFAVDIDGTILTKDSNSLSKNIKAFKDVEALGYKLFFCTGRSNSYCLNAFDVDFQKETGYNGFPGIYYNGALVIDINGRVICQKSFSTKFIADIVDYIMMNDYGKRFLFFDYEACYAIDESDVAIEINKKMFDIHYEPKLVTSDELKKCDLVYIFGLGMETLEGFTAYKSGVDYVVKHEGNIVNLNPPGVTKAHGVTILSESLGVDPSEIAFIGDGYNDVEIMQQSKISFAMGNASDEVKKNAKYVLEETCNQAGFAKAMSIVYGV</sequence>
<dbReference type="InterPro" id="IPR023214">
    <property type="entry name" value="HAD_sf"/>
</dbReference>
<reference evidence="1" key="1">
    <citation type="journal article" date="2023" name="Nat. Microbiol.">
        <title>Babesia duncani multi-omics identifies virulence factors and drug targets.</title>
        <authorList>
            <person name="Singh P."/>
            <person name="Lonardi S."/>
            <person name="Liang Q."/>
            <person name="Vydyam P."/>
            <person name="Khabirova E."/>
            <person name="Fang T."/>
            <person name="Gihaz S."/>
            <person name="Thekkiniath J."/>
            <person name="Munshi M."/>
            <person name="Abel S."/>
            <person name="Ciampossin L."/>
            <person name="Batugedara G."/>
            <person name="Gupta M."/>
            <person name="Lu X.M."/>
            <person name="Lenz T."/>
            <person name="Chakravarty S."/>
            <person name="Cornillot E."/>
            <person name="Hu Y."/>
            <person name="Ma W."/>
            <person name="Gonzalez L.M."/>
            <person name="Sanchez S."/>
            <person name="Estrada K."/>
            <person name="Sanchez-Flores A."/>
            <person name="Montero E."/>
            <person name="Harb O.S."/>
            <person name="Le Roch K.G."/>
            <person name="Mamoun C.B."/>
        </authorList>
    </citation>
    <scope>NUCLEOTIDE SEQUENCE</scope>
    <source>
        <strain evidence="1">WA1</strain>
    </source>
</reference>
<dbReference type="InterPro" id="IPR006379">
    <property type="entry name" value="HAD-SF_hydro_IIB"/>
</dbReference>
<proteinExistence type="predicted"/>
<organism evidence="1 2">
    <name type="scientific">Babesia duncani</name>
    <dbReference type="NCBI Taxonomy" id="323732"/>
    <lineage>
        <taxon>Eukaryota</taxon>
        <taxon>Sar</taxon>
        <taxon>Alveolata</taxon>
        <taxon>Apicomplexa</taxon>
        <taxon>Aconoidasida</taxon>
        <taxon>Piroplasmida</taxon>
        <taxon>Babesiidae</taxon>
        <taxon>Babesia</taxon>
    </lineage>
</organism>
<dbReference type="KEGG" id="bdw:94334949"/>
<dbReference type="InterPro" id="IPR036412">
    <property type="entry name" value="HAD-like_sf"/>
</dbReference>
<evidence type="ECO:0000313" key="2">
    <source>
        <dbReference type="Proteomes" id="UP001214638"/>
    </source>
</evidence>
<comment type="caution">
    <text evidence="1">The sequence shown here is derived from an EMBL/GenBank/DDBJ whole genome shotgun (WGS) entry which is preliminary data.</text>
</comment>
<dbReference type="Gene3D" id="3.30.1240.10">
    <property type="match status" value="1"/>
</dbReference>
<dbReference type="GeneID" id="94334949"/>
<dbReference type="GO" id="GO:0000287">
    <property type="term" value="F:magnesium ion binding"/>
    <property type="evidence" value="ECO:0007669"/>
    <property type="project" value="TreeGrafter"/>
</dbReference>
<dbReference type="Pfam" id="PF08282">
    <property type="entry name" value="Hydrolase_3"/>
    <property type="match status" value="1"/>
</dbReference>
<name>A0AAD9UQ01_9APIC</name>
<dbReference type="PANTHER" id="PTHR10000:SF8">
    <property type="entry name" value="HAD SUPERFAMILY HYDROLASE-LIKE, TYPE 3"/>
    <property type="match status" value="1"/>
</dbReference>
<protein>
    <submittedName>
        <fullName evidence="1">Bifunctional Cof family/HAD-like superfamily/HAD-superfamily hydrolase</fullName>
    </submittedName>
</protein>
<dbReference type="GO" id="GO:0005829">
    <property type="term" value="C:cytosol"/>
    <property type="evidence" value="ECO:0007669"/>
    <property type="project" value="TreeGrafter"/>
</dbReference>
<dbReference type="EMBL" id="JALLKP010000001">
    <property type="protein sequence ID" value="KAK2197648.1"/>
    <property type="molecule type" value="Genomic_DNA"/>
</dbReference>
<dbReference type="AlphaFoldDB" id="A0AAD9UQ01"/>
<gene>
    <name evidence="1" type="ORF">BdWA1_000651</name>
</gene>
<dbReference type="Proteomes" id="UP001214638">
    <property type="component" value="Unassembled WGS sequence"/>
</dbReference>
<dbReference type="InterPro" id="IPR000150">
    <property type="entry name" value="Cof"/>
</dbReference>